<gene>
    <name evidence="1" type="ORF">ASPSYDRAFT_32770</name>
</gene>
<keyword evidence="2" id="KW-1185">Reference proteome</keyword>
<dbReference type="InterPro" id="IPR043750">
    <property type="entry name" value="DUF5695"/>
</dbReference>
<name>A0A1L9TDY7_9EURO</name>
<sequence>MLGTGISQFYCNRRVLYWGLYKAERIAPGILSKQTPGWYLLQSYNTVMFAFGTQSDGLANTEYNDLGLIGENVWKSLLKSLQAENYTSEASELKLIMKSRADHWLTLADPFSSEQPWDSTAQEAVYMWSKVFGHEEMANCTINSIRGYSPTIAHWGWNGNARRYWDFGTAVTVQPRDAVWRCVYIAPLGLYITVDAGVITEFTFSSRSGEVGIQLADVVDQNLGTVPATSAVVKYKKPASVAGSPDIQLDTAGL</sequence>
<accession>A0A1L9TDY7</accession>
<dbReference type="EMBL" id="KV878588">
    <property type="protein sequence ID" value="OJJ57632.1"/>
    <property type="molecule type" value="Genomic_DNA"/>
</dbReference>
<dbReference type="Proteomes" id="UP000184356">
    <property type="component" value="Unassembled WGS sequence"/>
</dbReference>
<proteinExistence type="predicted"/>
<dbReference type="Pfam" id="PF18951">
    <property type="entry name" value="DUF5695"/>
    <property type="match status" value="2"/>
</dbReference>
<dbReference type="AlphaFoldDB" id="A0A1L9TDY7"/>
<dbReference type="VEuPathDB" id="FungiDB:ASPSYDRAFT_32770"/>
<protein>
    <submittedName>
        <fullName evidence="1">Uncharacterized protein</fullName>
    </submittedName>
</protein>
<evidence type="ECO:0000313" key="1">
    <source>
        <dbReference type="EMBL" id="OJJ57632.1"/>
    </source>
</evidence>
<dbReference type="RefSeq" id="XP_040701438.1">
    <property type="nucleotide sequence ID" value="XM_040845016.1"/>
</dbReference>
<dbReference type="OrthoDB" id="2730619at2759"/>
<dbReference type="STRING" id="1036612.A0A1L9TDY7"/>
<evidence type="ECO:0000313" key="2">
    <source>
        <dbReference type="Proteomes" id="UP000184356"/>
    </source>
</evidence>
<organism evidence="1 2">
    <name type="scientific">Aspergillus sydowii CBS 593.65</name>
    <dbReference type="NCBI Taxonomy" id="1036612"/>
    <lineage>
        <taxon>Eukaryota</taxon>
        <taxon>Fungi</taxon>
        <taxon>Dikarya</taxon>
        <taxon>Ascomycota</taxon>
        <taxon>Pezizomycotina</taxon>
        <taxon>Eurotiomycetes</taxon>
        <taxon>Eurotiomycetidae</taxon>
        <taxon>Eurotiales</taxon>
        <taxon>Aspergillaceae</taxon>
        <taxon>Aspergillus</taxon>
        <taxon>Aspergillus subgen. Nidulantes</taxon>
    </lineage>
</organism>
<reference evidence="2" key="1">
    <citation type="journal article" date="2017" name="Genome Biol.">
        <title>Comparative genomics reveals high biological diversity and specific adaptations in the industrially and medically important fungal genus Aspergillus.</title>
        <authorList>
            <person name="de Vries R.P."/>
            <person name="Riley R."/>
            <person name="Wiebenga A."/>
            <person name="Aguilar-Osorio G."/>
            <person name="Amillis S."/>
            <person name="Uchima C.A."/>
            <person name="Anderluh G."/>
            <person name="Asadollahi M."/>
            <person name="Askin M."/>
            <person name="Barry K."/>
            <person name="Battaglia E."/>
            <person name="Bayram O."/>
            <person name="Benocci T."/>
            <person name="Braus-Stromeyer S.A."/>
            <person name="Caldana C."/>
            <person name="Canovas D."/>
            <person name="Cerqueira G.C."/>
            <person name="Chen F."/>
            <person name="Chen W."/>
            <person name="Choi C."/>
            <person name="Clum A."/>
            <person name="Dos Santos R.A."/>
            <person name="Damasio A.R."/>
            <person name="Diallinas G."/>
            <person name="Emri T."/>
            <person name="Fekete E."/>
            <person name="Flipphi M."/>
            <person name="Freyberg S."/>
            <person name="Gallo A."/>
            <person name="Gournas C."/>
            <person name="Habgood R."/>
            <person name="Hainaut M."/>
            <person name="Harispe M.L."/>
            <person name="Henrissat B."/>
            <person name="Hilden K.S."/>
            <person name="Hope R."/>
            <person name="Hossain A."/>
            <person name="Karabika E."/>
            <person name="Karaffa L."/>
            <person name="Karanyi Z."/>
            <person name="Krasevec N."/>
            <person name="Kuo A."/>
            <person name="Kusch H."/>
            <person name="LaButti K."/>
            <person name="Lagendijk E.L."/>
            <person name="Lapidus A."/>
            <person name="Levasseur A."/>
            <person name="Lindquist E."/>
            <person name="Lipzen A."/>
            <person name="Logrieco A.F."/>
            <person name="MacCabe A."/>
            <person name="Maekelae M.R."/>
            <person name="Malavazi I."/>
            <person name="Melin P."/>
            <person name="Meyer V."/>
            <person name="Mielnichuk N."/>
            <person name="Miskei M."/>
            <person name="Molnar A.P."/>
            <person name="Mule G."/>
            <person name="Ngan C.Y."/>
            <person name="Orejas M."/>
            <person name="Orosz E."/>
            <person name="Ouedraogo J.P."/>
            <person name="Overkamp K.M."/>
            <person name="Park H.-S."/>
            <person name="Perrone G."/>
            <person name="Piumi F."/>
            <person name="Punt P.J."/>
            <person name="Ram A.F."/>
            <person name="Ramon A."/>
            <person name="Rauscher S."/>
            <person name="Record E."/>
            <person name="Riano-Pachon D.M."/>
            <person name="Robert V."/>
            <person name="Roehrig J."/>
            <person name="Ruller R."/>
            <person name="Salamov A."/>
            <person name="Salih N.S."/>
            <person name="Samson R.A."/>
            <person name="Sandor E."/>
            <person name="Sanguinetti M."/>
            <person name="Schuetze T."/>
            <person name="Sepcic K."/>
            <person name="Shelest E."/>
            <person name="Sherlock G."/>
            <person name="Sophianopoulou V."/>
            <person name="Squina F.M."/>
            <person name="Sun H."/>
            <person name="Susca A."/>
            <person name="Todd R.B."/>
            <person name="Tsang A."/>
            <person name="Unkles S.E."/>
            <person name="van de Wiele N."/>
            <person name="van Rossen-Uffink D."/>
            <person name="Oliveira J.V."/>
            <person name="Vesth T.C."/>
            <person name="Visser J."/>
            <person name="Yu J.-H."/>
            <person name="Zhou M."/>
            <person name="Andersen M.R."/>
            <person name="Archer D.B."/>
            <person name="Baker S.E."/>
            <person name="Benoit I."/>
            <person name="Brakhage A.A."/>
            <person name="Braus G.H."/>
            <person name="Fischer R."/>
            <person name="Frisvad J.C."/>
            <person name="Goldman G.H."/>
            <person name="Houbraken J."/>
            <person name="Oakley B."/>
            <person name="Pocsi I."/>
            <person name="Scazzocchio C."/>
            <person name="Seiboth B."/>
            <person name="vanKuyk P.A."/>
            <person name="Wortman J."/>
            <person name="Dyer P.S."/>
            <person name="Grigoriev I.V."/>
        </authorList>
    </citation>
    <scope>NUCLEOTIDE SEQUENCE [LARGE SCALE GENOMIC DNA]</scope>
    <source>
        <strain evidence="2">CBS 593.65</strain>
    </source>
</reference>
<dbReference type="GeneID" id="63761089"/>